<organism evidence="1 2">
    <name type="scientific">Nesterenkonia aerolata</name>
    <dbReference type="NCBI Taxonomy" id="3074079"/>
    <lineage>
        <taxon>Bacteria</taxon>
        <taxon>Bacillati</taxon>
        <taxon>Actinomycetota</taxon>
        <taxon>Actinomycetes</taxon>
        <taxon>Micrococcales</taxon>
        <taxon>Micrococcaceae</taxon>
        <taxon>Nesterenkonia</taxon>
    </lineage>
</organism>
<evidence type="ECO:0000313" key="1">
    <source>
        <dbReference type="EMBL" id="MDR8018103.1"/>
    </source>
</evidence>
<dbReference type="EMBL" id="JAVKGR010000001">
    <property type="protein sequence ID" value="MDR8018103.1"/>
    <property type="molecule type" value="Genomic_DNA"/>
</dbReference>
<gene>
    <name evidence="1" type="ORF">RIL96_00790</name>
</gene>
<comment type="caution">
    <text evidence="1">The sequence shown here is derived from an EMBL/GenBank/DDBJ whole genome shotgun (WGS) entry which is preliminary data.</text>
</comment>
<keyword evidence="2" id="KW-1185">Reference proteome</keyword>
<dbReference type="Proteomes" id="UP001251870">
    <property type="component" value="Unassembled WGS sequence"/>
</dbReference>
<dbReference type="RefSeq" id="WP_310547093.1">
    <property type="nucleotide sequence ID" value="NZ_JAVKGR010000001.1"/>
</dbReference>
<reference evidence="1 2" key="1">
    <citation type="submission" date="2023-09" db="EMBL/GenBank/DDBJ databases">
        <title>Description of three actinobacteria isolated from air of manufacturing shop in a pharmaceutical factory.</title>
        <authorList>
            <person name="Zhang D.-F."/>
        </authorList>
    </citation>
    <scope>NUCLEOTIDE SEQUENCE [LARGE SCALE GENOMIC DNA]</scope>
    <source>
        <strain evidence="1 2">LY-0111</strain>
    </source>
</reference>
<accession>A0ABU2DNL2</accession>
<protein>
    <submittedName>
        <fullName evidence="1">Uncharacterized protein</fullName>
    </submittedName>
</protein>
<sequence length="187" mass="19972">MRWDALFADLQARWEAESAAELDREIAEAARLEQSTLRLADRLRGHLDVPLSLRLRSGQTLTLTPQLVGEEWLAGTDGGSGLVVPLESITVVEGLRRRAAAEASRARRGLGIGAVLRAMARDRAAVTVMAQDGAQLAHGLLAGVGRDHLEVLAAHAGEVPRPRGQDDARVVPFSAIGLVRADVAARL</sequence>
<name>A0ABU2DNL2_9MICC</name>
<proteinExistence type="predicted"/>
<evidence type="ECO:0000313" key="2">
    <source>
        <dbReference type="Proteomes" id="UP001251870"/>
    </source>
</evidence>